<evidence type="ECO:0000313" key="6">
    <source>
        <dbReference type="Proteomes" id="UP000779809"/>
    </source>
</evidence>
<dbReference type="SMART" id="SM00028">
    <property type="entry name" value="TPR"/>
    <property type="match status" value="2"/>
</dbReference>
<dbReference type="Pfam" id="PF13432">
    <property type="entry name" value="TPR_16"/>
    <property type="match status" value="2"/>
</dbReference>
<dbReference type="InterPro" id="IPR019734">
    <property type="entry name" value="TPR_rpt"/>
</dbReference>
<comment type="caution">
    <text evidence="5">The sequence shown here is derived from an EMBL/GenBank/DDBJ whole genome shotgun (WGS) entry which is preliminary data.</text>
</comment>
<feature type="signal peptide" evidence="3">
    <location>
        <begin position="1"/>
        <end position="34"/>
    </location>
</feature>
<protein>
    <submittedName>
        <fullName evidence="5">Tetratricopeptide repeat protein</fullName>
    </submittedName>
</protein>
<evidence type="ECO:0000313" key="5">
    <source>
        <dbReference type="EMBL" id="MBI2679009.1"/>
    </source>
</evidence>
<feature type="repeat" description="TPR" evidence="1">
    <location>
        <begin position="204"/>
        <end position="237"/>
    </location>
</feature>
<accession>A0A932A979</accession>
<dbReference type="SUPFAM" id="SSF48452">
    <property type="entry name" value="TPR-like"/>
    <property type="match status" value="1"/>
</dbReference>
<dbReference type="AlphaFoldDB" id="A0A932A979"/>
<dbReference type="InterPro" id="IPR039568">
    <property type="entry name" value="Peptidase_MA-like_dom"/>
</dbReference>
<gene>
    <name evidence="5" type="ORF">HYX28_09530</name>
</gene>
<organism evidence="5 6">
    <name type="scientific">Candidatus Korobacter versatilis</name>
    <dbReference type="NCBI Taxonomy" id="658062"/>
    <lineage>
        <taxon>Bacteria</taxon>
        <taxon>Pseudomonadati</taxon>
        <taxon>Acidobacteriota</taxon>
        <taxon>Terriglobia</taxon>
        <taxon>Terriglobales</taxon>
        <taxon>Candidatus Korobacteraceae</taxon>
        <taxon>Candidatus Korobacter</taxon>
    </lineage>
</organism>
<dbReference type="PROSITE" id="PS50005">
    <property type="entry name" value="TPR"/>
    <property type="match status" value="2"/>
</dbReference>
<keyword evidence="1" id="KW-0802">TPR repeat</keyword>
<feature type="region of interest" description="Disordered" evidence="2">
    <location>
        <begin position="84"/>
        <end position="104"/>
    </location>
</feature>
<proteinExistence type="predicted"/>
<evidence type="ECO:0000259" key="4">
    <source>
        <dbReference type="Pfam" id="PF13485"/>
    </source>
</evidence>
<evidence type="ECO:0000256" key="2">
    <source>
        <dbReference type="SAM" id="MobiDB-lite"/>
    </source>
</evidence>
<name>A0A932A979_9BACT</name>
<dbReference type="EMBL" id="JACPNR010000011">
    <property type="protein sequence ID" value="MBI2679009.1"/>
    <property type="molecule type" value="Genomic_DNA"/>
</dbReference>
<dbReference type="Proteomes" id="UP000779809">
    <property type="component" value="Unassembled WGS sequence"/>
</dbReference>
<dbReference type="InterPro" id="IPR011990">
    <property type="entry name" value="TPR-like_helical_dom_sf"/>
</dbReference>
<reference evidence="5" key="1">
    <citation type="submission" date="2020-07" db="EMBL/GenBank/DDBJ databases">
        <title>Huge and variable diversity of episymbiotic CPR bacteria and DPANN archaea in groundwater ecosystems.</title>
        <authorList>
            <person name="He C.Y."/>
            <person name="Keren R."/>
            <person name="Whittaker M."/>
            <person name="Farag I.F."/>
            <person name="Doudna J."/>
            <person name="Cate J.H.D."/>
            <person name="Banfield J.F."/>
        </authorList>
    </citation>
    <scope>NUCLEOTIDE SEQUENCE</scope>
    <source>
        <strain evidence="5">NC_groundwater_580_Pr5_B-0.1um_64_19</strain>
    </source>
</reference>
<feature type="chain" id="PRO_5037496040" evidence="3">
    <location>
        <begin position="35"/>
        <end position="483"/>
    </location>
</feature>
<feature type="domain" description="Peptidase MA-like" evidence="4">
    <location>
        <begin position="294"/>
        <end position="471"/>
    </location>
</feature>
<dbReference type="Pfam" id="PF13485">
    <property type="entry name" value="Peptidase_MA_2"/>
    <property type="match status" value="1"/>
</dbReference>
<dbReference type="Gene3D" id="1.25.40.10">
    <property type="entry name" value="Tetratricopeptide repeat domain"/>
    <property type="match status" value="1"/>
</dbReference>
<sequence length="483" mass="52516">MSGLESRIVRVPTISILCAAMLCAAMLWPLAAAADTIKLKNGRTIVADSVRERGSRVEYEIGDNTYAIQKSSVASITAGGAPVVSGARTEEEVPEPPASEPLDRLPDLTNLVVVNGAVDTDTLALIEKQGDVQRTAAAYYAAGRFEHLRGNLARAVDYMKEAVRLDAGSSLILEHYASLLLTTGRAPEALPYAEQAVRVTPKSADTQNILGYALYQNDRTKEAVAAWQRSLELRPSEKTQAMLERAQRELAAEEGYGEQESNHFTMRYEGTKAPAALRRGILDALERHYSDLAAQFGDAPHQSVVVILYTDQAYFDVTQAPAWTSALNDGKLRIPLRGMDRVSSELSSVLRHELAHSFINAMSRGRAPVWLHEGIAQMMQGKTSAAFGRVMAQGFATGHFIPLNGMEGSFMSFGKDESAVAYAESLAFVEYISEKYGFSDVVRILQRIAEGASTEAALRATVHDGYSGLEGELGPYLKSKYGD</sequence>
<evidence type="ECO:0000256" key="3">
    <source>
        <dbReference type="SAM" id="SignalP"/>
    </source>
</evidence>
<feature type="repeat" description="TPR" evidence="1">
    <location>
        <begin position="136"/>
        <end position="169"/>
    </location>
</feature>
<evidence type="ECO:0000256" key="1">
    <source>
        <dbReference type="PROSITE-ProRule" id="PRU00339"/>
    </source>
</evidence>
<keyword evidence="3" id="KW-0732">Signal</keyword>